<protein>
    <recommendedName>
        <fullName evidence="1">Glucosidase 2 subunit beta</fullName>
    </recommendedName>
</protein>
<gene>
    <name evidence="8" type="ORF">TVY486_0700740</name>
</gene>
<evidence type="ECO:0000256" key="4">
    <source>
        <dbReference type="ARBA" id="ARBA00023157"/>
    </source>
</evidence>
<dbReference type="InterPro" id="IPR036607">
    <property type="entry name" value="PRKCSH"/>
</dbReference>
<evidence type="ECO:0000256" key="3">
    <source>
        <dbReference type="ARBA" id="ARBA00022824"/>
    </source>
</evidence>
<evidence type="ECO:0000256" key="6">
    <source>
        <dbReference type="SAM" id="SignalP"/>
    </source>
</evidence>
<dbReference type="AlphaFoldDB" id="G0TXP0"/>
<proteinExistence type="predicted"/>
<dbReference type="OMA" id="YENGQHC"/>
<evidence type="ECO:0000256" key="1">
    <source>
        <dbReference type="ARBA" id="ARBA00022387"/>
    </source>
</evidence>
<feature type="domain" description="MRH" evidence="7">
    <location>
        <begin position="372"/>
        <end position="478"/>
    </location>
</feature>
<dbReference type="PANTHER" id="PTHR12630:SF1">
    <property type="entry name" value="GLUCOSIDASE 2 SUBUNIT BETA"/>
    <property type="match status" value="1"/>
</dbReference>
<dbReference type="GO" id="GO:0006491">
    <property type="term" value="P:N-glycan processing"/>
    <property type="evidence" value="ECO:0007669"/>
    <property type="project" value="TreeGrafter"/>
</dbReference>
<reference evidence="8" key="1">
    <citation type="journal article" date="2012" name="Proc. Natl. Acad. Sci. U.S.A.">
        <title>Antigenic diversity is generated by distinct evolutionary mechanisms in African trypanosome species.</title>
        <authorList>
            <person name="Jackson A.P."/>
            <person name="Berry A."/>
            <person name="Aslett M."/>
            <person name="Allison H.C."/>
            <person name="Burton P."/>
            <person name="Vavrova-Anderson J."/>
            <person name="Brown R."/>
            <person name="Browne H."/>
            <person name="Corton N."/>
            <person name="Hauser H."/>
            <person name="Gamble J."/>
            <person name="Gilderthorp R."/>
            <person name="Marcello L."/>
            <person name="McQuillan J."/>
            <person name="Otto T.D."/>
            <person name="Quail M.A."/>
            <person name="Sanders M.J."/>
            <person name="van Tonder A."/>
            <person name="Ginger M.L."/>
            <person name="Field M.C."/>
            <person name="Barry J.D."/>
            <person name="Hertz-Fowler C."/>
            <person name="Berriman M."/>
        </authorList>
    </citation>
    <scope>NUCLEOTIDE SEQUENCE</scope>
    <source>
        <strain evidence="8">Y486</strain>
    </source>
</reference>
<evidence type="ECO:0000259" key="7">
    <source>
        <dbReference type="PROSITE" id="PS51914"/>
    </source>
</evidence>
<dbReference type="PANTHER" id="PTHR12630">
    <property type="entry name" value="N-LINKED OLIGOSACCHARIDE PROCESSING"/>
    <property type="match status" value="1"/>
</dbReference>
<dbReference type="Gene3D" id="2.70.130.10">
    <property type="entry name" value="Mannose-6-phosphate receptor binding domain"/>
    <property type="match status" value="1"/>
</dbReference>
<feature type="chain" id="PRO_5003409779" description="Glucosidase 2 subunit beta" evidence="6">
    <location>
        <begin position="21"/>
        <end position="478"/>
    </location>
</feature>
<feature type="signal peptide" evidence="6">
    <location>
        <begin position="1"/>
        <end position="20"/>
    </location>
</feature>
<accession>G0TXP0</accession>
<keyword evidence="4" id="KW-1015">Disulfide bond</keyword>
<feature type="coiled-coil region" evidence="5">
    <location>
        <begin position="173"/>
        <end position="203"/>
    </location>
</feature>
<dbReference type="InterPro" id="IPR044865">
    <property type="entry name" value="MRH_dom"/>
</dbReference>
<dbReference type="Pfam" id="PF12999">
    <property type="entry name" value="PRKCSH-like"/>
    <property type="match status" value="1"/>
</dbReference>
<sequence length="478" mass="53544">MSMVLIELLVVLLCFSSTFALEPSYGVQDALLKHYASLKEEDSFKCLNGDASIIGRQVNDNYCDCSDGSDEPGTSACTITGGKYKTPKGWMFRCKNIGFKLEEINHNRVNDGICDCCDGSDEYSGLTECKNNCAEKQEHEAEKLKQEESARQLAISKKQKMIQQVLAQRESDKVRVTEEKMAIEKDKKTLEELKGTLPSLEAKEKAKKDSLLEEYQVKLKAAGLDDDDAGLANLAMNCRRWRTTKRCADDAVETGARGCDEHISASEAGYCDCIKSETNATTHYEIPCNHGPLQCSYVCSNSGKEGTLADGEDKMSEKEKISTFELPEAKEVREKIVEIERKISALSSSLEATQSRLSRPYNTEDIMRTLTGECFTLDFRSYTYELCPFKDVHQYSKGTKSGSNIGRWGRFGESTYSLWSTTDDLTHMLYENGNWCWSGSSRVTDVRVICGPENKLLNVDEPMPCKYTMVFQTPAVCE</sequence>
<keyword evidence="2 6" id="KW-0732">Signal</keyword>
<name>G0TXP0_TRYVY</name>
<dbReference type="GO" id="GO:0017177">
    <property type="term" value="C:glucosidase II complex"/>
    <property type="evidence" value="ECO:0007669"/>
    <property type="project" value="TreeGrafter"/>
</dbReference>
<dbReference type="Pfam" id="PF13015">
    <property type="entry name" value="PRKCSH_1"/>
    <property type="match status" value="1"/>
</dbReference>
<evidence type="ECO:0000256" key="5">
    <source>
        <dbReference type="SAM" id="Coils"/>
    </source>
</evidence>
<organism evidence="8">
    <name type="scientific">Trypanosoma vivax (strain Y486)</name>
    <dbReference type="NCBI Taxonomy" id="1055687"/>
    <lineage>
        <taxon>Eukaryota</taxon>
        <taxon>Discoba</taxon>
        <taxon>Euglenozoa</taxon>
        <taxon>Kinetoplastea</taxon>
        <taxon>Metakinetoplastina</taxon>
        <taxon>Trypanosomatida</taxon>
        <taxon>Trypanosomatidae</taxon>
        <taxon>Trypanosoma</taxon>
        <taxon>Duttonella</taxon>
    </lineage>
</organism>
<dbReference type="EMBL" id="HE573023">
    <property type="protein sequence ID" value="CCC48731.1"/>
    <property type="molecule type" value="Genomic_DNA"/>
</dbReference>
<evidence type="ECO:0000256" key="2">
    <source>
        <dbReference type="ARBA" id="ARBA00022729"/>
    </source>
</evidence>
<dbReference type="InterPro" id="IPR028146">
    <property type="entry name" value="PRKCSH_N"/>
</dbReference>
<evidence type="ECO:0000313" key="8">
    <source>
        <dbReference type="EMBL" id="CCC48731.1"/>
    </source>
</evidence>
<keyword evidence="5" id="KW-0175">Coiled coil</keyword>
<dbReference type="SUPFAM" id="SSF50911">
    <property type="entry name" value="Mannose 6-phosphate receptor domain"/>
    <property type="match status" value="1"/>
</dbReference>
<feature type="coiled-coil region" evidence="5">
    <location>
        <begin position="329"/>
        <end position="356"/>
    </location>
</feature>
<dbReference type="VEuPathDB" id="TriTrypDB:TvY486_0700740"/>
<dbReference type="InterPro" id="IPR009011">
    <property type="entry name" value="Man6P_isomerase_rcpt-bd_dom_sf"/>
</dbReference>
<dbReference type="InterPro" id="IPR039794">
    <property type="entry name" value="Gtb1-like"/>
</dbReference>
<keyword evidence="3" id="KW-0256">Endoplasmic reticulum</keyword>
<dbReference type="PROSITE" id="PS51914">
    <property type="entry name" value="MRH"/>
    <property type="match status" value="1"/>
</dbReference>